<keyword evidence="19" id="KW-0449">Lipoprotein</keyword>
<sequence>MMMTWRLLWALLCVIHTVTGLRWCTISDQEQRKCEAMSKAFSEVSISPTITCVNSPNIEACAQRLQRNEADALSMYTRDIYALGKTASFKMAAGESNADELGTTYFAVAVVKKANSAINIFSLADKNSCHTGKGRTVGWNMPLGYLIDQGLMSVMGCDIPQGMADFFNSSCVPGAQTDPPELCQLCVGDKDGMHKCDKSSKERYFSYDGAFRCLAEGEGDVAFIKHTTVSENTDGKGSDWALSLKSSDYELLCRDGTRAPVADWRRCHLVRVPARGIVVRSDVSSSEVYSLLNTGLRNSGFAVFSSVSYGGGAVLFSNMSTTFLKAEYTDPKEWMGKLYYNTLQAMDCKREELPGSLRWCVLSSGEQRKCVDMARAFSVKGLTPSIQCIYGDSVSDCMEKIQNKQADAITLDGGYIYTAGKDYGLVPATGESYTEEHDGSTYYAVAVVKKSRMDIQNLEDLRGLRSCHTGYGRTAGWNIPVSVLMDRLLIKPRQCQIPQAVGEFFKQSCVPGANQPGFPGTLCDLCIGDTAGQNKCEKGKDLYDGYDGAFRCLATGDGDVAFIKHSTVFQNTDGNSKEAWALNLQSKDFQLLCPVNSRAEVTQYRACNLARVPSHAVMVRPDTNTHAIYGLLDHAQKHFSSDLGTGFKMFDSSTYKGSDLIFKDSTLRLVAVGDKKNYSDWLGQAYMESLMNMECNSSAAVTTTFWMLLVTVLSSMVTNSWI</sequence>
<comment type="subcellular location">
    <subcellularLocation>
        <location evidence="2">Cell membrane</location>
        <topology evidence="2">Lipid-anchor</topology>
        <topology evidence="2">GPI-anchor</topology>
    </subcellularLocation>
    <subcellularLocation>
        <location evidence="3 21">Secreted</location>
    </subcellularLocation>
</comment>
<keyword evidence="11 25" id="KW-0732">Signal</keyword>
<keyword evidence="18" id="KW-0325">Glycoprotein</keyword>
<evidence type="ECO:0000256" key="16">
    <source>
        <dbReference type="ARBA" id="ARBA00023136"/>
    </source>
</evidence>
<feature type="binding site" evidence="23">
    <location>
        <position position="105"/>
    </location>
    <ligand>
        <name>Fe(3+)</name>
        <dbReference type="ChEBI" id="CHEBI:29034"/>
        <label>1</label>
    </ligand>
</feature>
<evidence type="ECO:0000256" key="17">
    <source>
        <dbReference type="ARBA" id="ARBA00023157"/>
    </source>
</evidence>
<evidence type="ECO:0000313" key="27">
    <source>
        <dbReference type="EMBL" id="KAJ3599846.1"/>
    </source>
</evidence>
<evidence type="ECO:0000256" key="12">
    <source>
        <dbReference type="ARBA" id="ARBA00022737"/>
    </source>
</evidence>
<dbReference type="PROSITE" id="PS00205">
    <property type="entry name" value="TRANSFERRIN_LIKE_1"/>
    <property type="match status" value="2"/>
</dbReference>
<comment type="function">
    <text evidence="21">Transferrins are iron binding transport proteins which bind Fe(3+) ion in association with the binding of an anion, usually bicarbonate.</text>
</comment>
<evidence type="ECO:0000259" key="26">
    <source>
        <dbReference type="PROSITE" id="PS51408"/>
    </source>
</evidence>
<evidence type="ECO:0000256" key="4">
    <source>
        <dbReference type="ARBA" id="ARBA00011245"/>
    </source>
</evidence>
<evidence type="ECO:0000256" key="23">
    <source>
        <dbReference type="PIRSR" id="PIRSR002549-3"/>
    </source>
</evidence>
<gene>
    <name evidence="27" type="ORF">NHX12_033800</name>
</gene>
<keyword evidence="9" id="KW-0336">GPI-anchor</keyword>
<feature type="signal peptide" evidence="25">
    <location>
        <begin position="1"/>
        <end position="20"/>
    </location>
</feature>
<feature type="binding site" evidence="22">
    <location>
        <position position="469"/>
    </location>
    <ligand>
        <name>hydrogencarbonate</name>
        <dbReference type="ChEBI" id="CHEBI:17544"/>
        <label>1</label>
    </ligand>
</feature>
<keyword evidence="12" id="KW-0677">Repeat</keyword>
<evidence type="ECO:0000256" key="15">
    <source>
        <dbReference type="ARBA" id="ARBA00023065"/>
    </source>
</evidence>
<evidence type="ECO:0000256" key="21">
    <source>
        <dbReference type="PIRNR" id="PIRNR002549"/>
    </source>
</evidence>
<dbReference type="PROSITE" id="PS00206">
    <property type="entry name" value="TRANSFERRIN_LIKE_2"/>
    <property type="match status" value="2"/>
</dbReference>
<dbReference type="InterPro" id="IPR001156">
    <property type="entry name" value="Transferrin-like_dom"/>
</dbReference>
<proteinExistence type="inferred from homology"/>
<feature type="disulfide bond" evidence="24">
    <location>
        <begin position="34"/>
        <end position="52"/>
    </location>
</feature>
<dbReference type="FunFam" id="3.40.190.10:FF:000108">
    <property type="entry name" value="melanotransferrin"/>
    <property type="match status" value="1"/>
</dbReference>
<feature type="disulfide bond" evidence="24">
    <location>
        <begin position="370"/>
        <end position="388"/>
    </location>
</feature>
<dbReference type="GO" id="GO:0005769">
    <property type="term" value="C:early endosome"/>
    <property type="evidence" value="ECO:0007669"/>
    <property type="project" value="TreeGrafter"/>
</dbReference>
<evidence type="ECO:0000256" key="7">
    <source>
        <dbReference type="ARBA" id="ARBA00022496"/>
    </source>
</evidence>
<keyword evidence="6" id="KW-1003">Cell membrane</keyword>
<evidence type="ECO:0000256" key="10">
    <source>
        <dbReference type="ARBA" id="ARBA00022723"/>
    </source>
</evidence>
<keyword evidence="5 21" id="KW-0813">Transport</keyword>
<evidence type="ECO:0000256" key="24">
    <source>
        <dbReference type="PIRSR" id="PIRSR002549-4"/>
    </source>
</evidence>
<feature type="disulfide bond" evidence="24">
    <location>
        <begin position="523"/>
        <end position="536"/>
    </location>
</feature>
<feature type="disulfide bond" evidence="24">
    <location>
        <begin position="495"/>
        <end position="695"/>
    </location>
</feature>
<feature type="chain" id="PRO_5040144514" description="Serotransferrin" evidence="25">
    <location>
        <begin position="21"/>
        <end position="722"/>
    </location>
</feature>
<feature type="binding site" evidence="22">
    <location>
        <position position="476"/>
    </location>
    <ligand>
        <name>hydrogencarbonate</name>
        <dbReference type="ChEBI" id="CHEBI:17544"/>
        <label>1</label>
    </ligand>
</feature>
<dbReference type="CDD" id="cd13529">
    <property type="entry name" value="PBP2_transferrin"/>
    <property type="match status" value="2"/>
</dbReference>
<dbReference type="OrthoDB" id="9981115at2759"/>
<dbReference type="GO" id="GO:0005615">
    <property type="term" value="C:extracellular space"/>
    <property type="evidence" value="ECO:0007669"/>
    <property type="project" value="InterPro"/>
</dbReference>
<feature type="disulfide bond" evidence="24">
    <location>
        <begin position="183"/>
        <end position="196"/>
    </location>
</feature>
<dbReference type="SUPFAM" id="SSF53850">
    <property type="entry name" value="Periplasmic binding protein-like II"/>
    <property type="match status" value="2"/>
</dbReference>
<evidence type="ECO:0000256" key="1">
    <source>
        <dbReference type="ARBA" id="ARBA00002831"/>
    </source>
</evidence>
<comment type="similarity">
    <text evidence="21">Belongs to the transferrin family.</text>
</comment>
<evidence type="ECO:0000256" key="20">
    <source>
        <dbReference type="ARBA" id="ARBA00054140"/>
    </source>
</evidence>
<feature type="disulfide bond" evidence="24">
    <location>
        <begin position="171"/>
        <end position="186"/>
    </location>
</feature>
<evidence type="ECO:0000256" key="11">
    <source>
        <dbReference type="ARBA" id="ARBA00022729"/>
    </source>
</evidence>
<feature type="binding site" evidence="22">
    <location>
        <position position="131"/>
    </location>
    <ligand>
        <name>hydrogencarbonate</name>
        <dbReference type="ChEBI" id="CHEBI:17544"/>
        <label>1</label>
    </ligand>
</feature>
<evidence type="ECO:0000256" key="9">
    <source>
        <dbReference type="ARBA" id="ARBA00022622"/>
    </source>
</evidence>
<dbReference type="GO" id="GO:0005886">
    <property type="term" value="C:plasma membrane"/>
    <property type="evidence" value="ECO:0007669"/>
    <property type="project" value="UniProtKB-SubCell"/>
</dbReference>
<dbReference type="FunFam" id="3.40.190.10:FF:000095">
    <property type="entry name" value="Lactotransferrin"/>
    <property type="match status" value="1"/>
</dbReference>
<protein>
    <recommendedName>
        <fullName evidence="21">Serotransferrin</fullName>
    </recommendedName>
</protein>
<dbReference type="SMART" id="SM00094">
    <property type="entry name" value="TR_FER"/>
    <property type="match status" value="2"/>
</dbReference>
<feature type="disulfide bond" evidence="24">
    <location>
        <begin position="24"/>
        <end position="61"/>
    </location>
</feature>
<keyword evidence="17 24" id="KW-1015">Disulfide bond</keyword>
<feature type="domain" description="Transferrin-like" evidence="26">
    <location>
        <begin position="357"/>
        <end position="695"/>
    </location>
</feature>
<feature type="binding site" evidence="23">
    <location>
        <position position="412"/>
    </location>
    <ligand>
        <name>Fe(3+)</name>
        <dbReference type="ChEBI" id="CHEBI:29034"/>
        <label>1</label>
    </ligand>
</feature>
<organism evidence="27 28">
    <name type="scientific">Muraenolepis orangiensis</name>
    <name type="common">Patagonian moray cod</name>
    <dbReference type="NCBI Taxonomy" id="630683"/>
    <lineage>
        <taxon>Eukaryota</taxon>
        <taxon>Metazoa</taxon>
        <taxon>Chordata</taxon>
        <taxon>Craniata</taxon>
        <taxon>Vertebrata</taxon>
        <taxon>Euteleostomi</taxon>
        <taxon>Actinopterygii</taxon>
        <taxon>Neopterygii</taxon>
        <taxon>Teleostei</taxon>
        <taxon>Neoteleostei</taxon>
        <taxon>Acanthomorphata</taxon>
        <taxon>Zeiogadaria</taxon>
        <taxon>Gadariae</taxon>
        <taxon>Gadiformes</taxon>
        <taxon>Muraenolepidoidei</taxon>
        <taxon>Muraenolepididae</taxon>
        <taxon>Muraenolepis</taxon>
    </lineage>
</organism>
<feature type="binding site" evidence="22">
    <location>
        <position position="135"/>
    </location>
    <ligand>
        <name>hydrogencarbonate</name>
        <dbReference type="ChEBI" id="CHEBI:17544"/>
        <label>1</label>
    </ligand>
</feature>
<feature type="disulfide bond" evidence="24">
    <location>
        <begin position="360"/>
        <end position="397"/>
    </location>
</feature>
<feature type="binding site" evidence="22">
    <location>
        <position position="475"/>
    </location>
    <ligand>
        <name>hydrogencarbonate</name>
        <dbReference type="ChEBI" id="CHEBI:17544"/>
        <label>1</label>
    </ligand>
</feature>
<keyword evidence="10 21" id="KW-0479">Metal-binding</keyword>
<dbReference type="GO" id="GO:0055037">
    <property type="term" value="C:recycling endosome"/>
    <property type="evidence" value="ECO:0007669"/>
    <property type="project" value="TreeGrafter"/>
</dbReference>
<evidence type="ECO:0000256" key="5">
    <source>
        <dbReference type="ARBA" id="ARBA00022448"/>
    </source>
</evidence>
<dbReference type="PANTHER" id="PTHR11485">
    <property type="entry name" value="TRANSFERRIN"/>
    <property type="match status" value="1"/>
</dbReference>
<reference evidence="27" key="1">
    <citation type="submission" date="2022-07" db="EMBL/GenBank/DDBJ databases">
        <title>Chromosome-level genome of Muraenolepis orangiensis.</title>
        <authorList>
            <person name="Kim J."/>
        </authorList>
    </citation>
    <scope>NUCLEOTIDE SEQUENCE</scope>
    <source>
        <strain evidence="27">KU_S4_2022</strain>
        <tissue evidence="27">Muscle</tissue>
    </source>
</reference>
<dbReference type="PROSITE" id="PS51408">
    <property type="entry name" value="TRANSFERRIN_LIKE_4"/>
    <property type="match status" value="2"/>
</dbReference>
<keyword evidence="14 21" id="KW-0408">Iron</keyword>
<dbReference type="Gene3D" id="3.40.190.10">
    <property type="entry name" value="Periplasmic binding protein-like II"/>
    <property type="match status" value="4"/>
</dbReference>
<feature type="binding site" evidence="23">
    <location>
        <position position="442"/>
    </location>
    <ligand>
        <name>Fe(3+)</name>
        <dbReference type="ChEBI" id="CHEBI:29034"/>
        <label>1</label>
    </ligand>
</feature>
<feature type="binding site" evidence="22">
    <location>
        <position position="138"/>
    </location>
    <ligand>
        <name>hydrogencarbonate</name>
        <dbReference type="ChEBI" id="CHEBI:17544"/>
        <label>1</label>
    </ligand>
</feature>
<dbReference type="PRINTS" id="PR00422">
    <property type="entry name" value="TRANSFERRIN"/>
</dbReference>
<dbReference type="GO" id="GO:0046872">
    <property type="term" value="F:metal ion binding"/>
    <property type="evidence" value="ECO:0007669"/>
    <property type="project" value="UniProtKB-KW"/>
</dbReference>
<evidence type="ECO:0000256" key="18">
    <source>
        <dbReference type="ARBA" id="ARBA00023180"/>
    </source>
</evidence>
<feature type="binding site" evidence="22">
    <location>
        <position position="473"/>
    </location>
    <ligand>
        <name>hydrogencarbonate</name>
        <dbReference type="ChEBI" id="CHEBI:17544"/>
        <label>1</label>
    </ligand>
</feature>
<feature type="disulfide bond" evidence="24">
    <location>
        <begin position="467"/>
        <end position="552"/>
    </location>
</feature>
<comment type="caution">
    <text evidence="27">The sequence shown here is derived from an EMBL/GenBank/DDBJ whole genome shotgun (WGS) entry which is preliminary data.</text>
</comment>
<evidence type="ECO:0000256" key="14">
    <source>
        <dbReference type="ARBA" id="ARBA00023004"/>
    </source>
</evidence>
<dbReference type="InterPro" id="IPR016357">
    <property type="entry name" value="Transferrin"/>
</dbReference>
<dbReference type="PIRSF" id="PIRSF002549">
    <property type="entry name" value="Transferrin"/>
    <property type="match status" value="1"/>
</dbReference>
<keyword evidence="13" id="KW-0862">Zinc</keyword>
<dbReference type="Proteomes" id="UP001148018">
    <property type="component" value="Unassembled WGS sequence"/>
</dbReference>
<feature type="binding site" evidence="23">
    <location>
        <position position="546"/>
    </location>
    <ligand>
        <name>Fe(3+)</name>
        <dbReference type="ChEBI" id="CHEBI:29034"/>
        <label>2</label>
    </ligand>
</feature>
<keyword evidence="28" id="KW-1185">Reference proteome</keyword>
<keyword evidence="15 21" id="KW-0406">Ion transport</keyword>
<evidence type="ECO:0000256" key="22">
    <source>
        <dbReference type="PIRSR" id="PIRSR002549-2"/>
    </source>
</evidence>
<feature type="disulfide bond" evidence="24">
    <location>
        <begin position="509"/>
        <end position="526"/>
    </location>
</feature>
<dbReference type="GO" id="GO:0098552">
    <property type="term" value="C:side of membrane"/>
    <property type="evidence" value="ECO:0007669"/>
    <property type="project" value="UniProtKB-KW"/>
</dbReference>
<evidence type="ECO:0000256" key="8">
    <source>
        <dbReference type="ARBA" id="ARBA00022525"/>
    </source>
</evidence>
<feature type="disulfide bond" evidence="24">
    <location>
        <begin position="253"/>
        <end position="267"/>
    </location>
</feature>
<keyword evidence="16" id="KW-0472">Membrane</keyword>
<dbReference type="AlphaFoldDB" id="A0A9Q0IK07"/>
<dbReference type="InterPro" id="IPR018195">
    <property type="entry name" value="Transferrin_Fe_BS"/>
</dbReference>
<comment type="function">
    <text evidence="1">Transferrins are iron binding transport proteins which can bind two Fe(3+) ions in association with the binding of an anion, usually bicarbonate.</text>
</comment>
<comment type="subunit">
    <text evidence="4 21">Monomer.</text>
</comment>
<evidence type="ECO:0000256" key="13">
    <source>
        <dbReference type="ARBA" id="ARBA00022833"/>
    </source>
</evidence>
<feature type="disulfide bond" evidence="24">
    <location>
        <begin position="129"/>
        <end position="213"/>
    </location>
</feature>
<comment type="function">
    <text evidence="20">Involved in iron cellular uptake. Seems to be internalized and then recycled back to the cell membrane. Binds a single atom of iron per subunit. Could also bind zinc.</text>
</comment>
<keyword evidence="7 21" id="KW-0410">Iron transport</keyword>
<evidence type="ECO:0000256" key="6">
    <source>
        <dbReference type="ARBA" id="ARBA00022475"/>
    </source>
</evidence>
<accession>A0A9Q0IK07</accession>
<evidence type="ECO:0000313" key="28">
    <source>
        <dbReference type="Proteomes" id="UP001148018"/>
    </source>
</evidence>
<evidence type="ECO:0000256" key="25">
    <source>
        <dbReference type="SAM" id="SignalP"/>
    </source>
</evidence>
<name>A0A9Q0IK07_9TELE</name>
<evidence type="ECO:0000256" key="2">
    <source>
        <dbReference type="ARBA" id="ARBA00004609"/>
    </source>
</evidence>
<dbReference type="GO" id="GO:0006826">
    <property type="term" value="P:iron ion transport"/>
    <property type="evidence" value="ECO:0007669"/>
    <property type="project" value="UniProtKB-KW"/>
</dbReference>
<evidence type="ECO:0000256" key="19">
    <source>
        <dbReference type="ARBA" id="ARBA00023288"/>
    </source>
</evidence>
<feature type="binding site" evidence="23">
    <location>
        <position position="207"/>
    </location>
    <ligand>
        <name>Fe(3+)</name>
        <dbReference type="ChEBI" id="CHEBI:29034"/>
        <label>1</label>
    </ligand>
</feature>
<dbReference type="PANTHER" id="PTHR11485:SF21">
    <property type="entry name" value="MELANOTRANSFERRIN"/>
    <property type="match status" value="1"/>
</dbReference>
<evidence type="ECO:0000256" key="3">
    <source>
        <dbReference type="ARBA" id="ARBA00004613"/>
    </source>
</evidence>
<feature type="domain" description="Transferrin-like" evidence="26">
    <location>
        <begin position="21"/>
        <end position="348"/>
    </location>
</feature>
<keyword evidence="8 21" id="KW-0964">Secreted</keyword>
<dbReference type="EMBL" id="JANIIK010000048">
    <property type="protein sequence ID" value="KAJ3599846.1"/>
    <property type="molecule type" value="Genomic_DNA"/>
</dbReference>
<feature type="disulfide bond" evidence="24">
    <location>
        <begin position="593"/>
        <end position="607"/>
    </location>
</feature>
<dbReference type="Pfam" id="PF00405">
    <property type="entry name" value="Transferrin"/>
    <property type="match status" value="2"/>
</dbReference>
<feature type="binding site" evidence="23">
    <location>
        <position position="615"/>
    </location>
    <ligand>
        <name>Fe(3+)</name>
        <dbReference type="ChEBI" id="CHEBI:29034"/>
        <label>1</label>
    </ligand>
</feature>